<evidence type="ECO:0000256" key="1">
    <source>
        <dbReference type="SAM" id="MobiDB-lite"/>
    </source>
</evidence>
<protein>
    <submittedName>
        <fullName evidence="2">Uncharacterized protein</fullName>
    </submittedName>
</protein>
<evidence type="ECO:0000313" key="3">
    <source>
        <dbReference type="Proteomes" id="UP000248817"/>
    </source>
</evidence>
<name>A0A2V5IJR3_9EURO</name>
<gene>
    <name evidence="2" type="ORF">BP00DRAFT_441427</name>
</gene>
<dbReference type="EMBL" id="KZ825463">
    <property type="protein sequence ID" value="PYI36865.1"/>
    <property type="molecule type" value="Genomic_DNA"/>
</dbReference>
<accession>A0A2V5IJR3</accession>
<feature type="region of interest" description="Disordered" evidence="1">
    <location>
        <begin position="55"/>
        <end position="74"/>
    </location>
</feature>
<dbReference type="AlphaFoldDB" id="A0A2V5IJR3"/>
<organism evidence="2 3">
    <name type="scientific">Aspergillus indologenus CBS 114.80</name>
    <dbReference type="NCBI Taxonomy" id="1450541"/>
    <lineage>
        <taxon>Eukaryota</taxon>
        <taxon>Fungi</taxon>
        <taxon>Dikarya</taxon>
        <taxon>Ascomycota</taxon>
        <taxon>Pezizomycotina</taxon>
        <taxon>Eurotiomycetes</taxon>
        <taxon>Eurotiomycetidae</taxon>
        <taxon>Eurotiales</taxon>
        <taxon>Aspergillaceae</taxon>
        <taxon>Aspergillus</taxon>
        <taxon>Aspergillus subgen. Circumdati</taxon>
    </lineage>
</organism>
<keyword evidence="3" id="KW-1185">Reference proteome</keyword>
<dbReference type="Proteomes" id="UP000248817">
    <property type="component" value="Unassembled WGS sequence"/>
</dbReference>
<reference evidence="2 3" key="1">
    <citation type="submission" date="2018-02" db="EMBL/GenBank/DDBJ databases">
        <title>The genomes of Aspergillus section Nigri reveals drivers in fungal speciation.</title>
        <authorList>
            <consortium name="DOE Joint Genome Institute"/>
            <person name="Vesth T.C."/>
            <person name="Nybo J."/>
            <person name="Theobald S."/>
            <person name="Brandl J."/>
            <person name="Frisvad J.C."/>
            <person name="Nielsen K.F."/>
            <person name="Lyhne E.K."/>
            <person name="Kogle M.E."/>
            <person name="Kuo A."/>
            <person name="Riley R."/>
            <person name="Clum A."/>
            <person name="Nolan M."/>
            <person name="Lipzen A."/>
            <person name="Salamov A."/>
            <person name="Henrissat B."/>
            <person name="Wiebenga A."/>
            <person name="De vries R.P."/>
            <person name="Grigoriev I.V."/>
            <person name="Mortensen U.H."/>
            <person name="Andersen M.R."/>
            <person name="Baker S.E."/>
        </authorList>
    </citation>
    <scope>NUCLEOTIDE SEQUENCE [LARGE SCALE GENOMIC DNA]</scope>
    <source>
        <strain evidence="2 3">CBS 114.80</strain>
    </source>
</reference>
<sequence length="74" mass="8243">MRIRGWIPGWINTGGRQLLLGSYSSLRAIAAAAIFRQPDTLERGNQDCSHFAERENGPVIKSLVQNDHHTDDPS</sequence>
<proteinExistence type="predicted"/>
<evidence type="ECO:0000313" key="2">
    <source>
        <dbReference type="EMBL" id="PYI36865.1"/>
    </source>
</evidence>